<comment type="caution">
    <text evidence="1">The sequence shown here is derived from an EMBL/GenBank/DDBJ whole genome shotgun (WGS) entry which is preliminary data.</text>
</comment>
<dbReference type="Proteomes" id="UP001519332">
    <property type="component" value="Unassembled WGS sequence"/>
</dbReference>
<accession>A0ABS4TS05</accession>
<dbReference type="EMBL" id="JAGINW010000001">
    <property type="protein sequence ID" value="MBP2327177.1"/>
    <property type="molecule type" value="Genomic_DNA"/>
</dbReference>
<evidence type="ECO:0000313" key="2">
    <source>
        <dbReference type="Proteomes" id="UP001519332"/>
    </source>
</evidence>
<protein>
    <submittedName>
        <fullName evidence="1">Uncharacterized protein</fullName>
    </submittedName>
</protein>
<keyword evidence="2" id="KW-1185">Reference proteome</keyword>
<gene>
    <name evidence="1" type="ORF">JOF56_007562</name>
</gene>
<sequence>MAAAGAAVFVEAVVEVEVVDVVVLVGVGAGSLVVGVVVGTLDGVAVVTLAAATGSPTTLV</sequence>
<evidence type="ECO:0000313" key="1">
    <source>
        <dbReference type="EMBL" id="MBP2327177.1"/>
    </source>
</evidence>
<proteinExistence type="predicted"/>
<organism evidence="1 2">
    <name type="scientific">Kibdelosporangium banguiense</name>
    <dbReference type="NCBI Taxonomy" id="1365924"/>
    <lineage>
        <taxon>Bacteria</taxon>
        <taxon>Bacillati</taxon>
        <taxon>Actinomycetota</taxon>
        <taxon>Actinomycetes</taxon>
        <taxon>Pseudonocardiales</taxon>
        <taxon>Pseudonocardiaceae</taxon>
        <taxon>Kibdelosporangium</taxon>
    </lineage>
</organism>
<dbReference type="RefSeq" id="WP_307855434.1">
    <property type="nucleotide sequence ID" value="NZ_JAGINW010000001.1"/>
</dbReference>
<name>A0ABS4TS05_9PSEU</name>
<reference evidence="1 2" key="1">
    <citation type="submission" date="2021-03" db="EMBL/GenBank/DDBJ databases">
        <title>Sequencing the genomes of 1000 actinobacteria strains.</title>
        <authorList>
            <person name="Klenk H.-P."/>
        </authorList>
    </citation>
    <scope>NUCLEOTIDE SEQUENCE [LARGE SCALE GENOMIC DNA]</scope>
    <source>
        <strain evidence="1 2">DSM 46670</strain>
    </source>
</reference>